<gene>
    <name evidence="6" type="primary">ecm33</name>
    <name evidence="6" type="ORF">LAWI1_G005331</name>
</gene>
<reference evidence="6 7" key="1">
    <citation type="submission" date="2018-05" db="EMBL/GenBank/DDBJ databases">
        <title>Genome sequencing and assembly of the regulated plant pathogen Lachnellula willkommii and related sister species for the development of diagnostic species identification markers.</title>
        <authorList>
            <person name="Giroux E."/>
            <person name="Bilodeau G."/>
        </authorList>
    </citation>
    <scope>NUCLEOTIDE SEQUENCE [LARGE SCALE GENOMIC DNA]</scope>
    <source>
        <strain evidence="6 7">CBS 172.35</strain>
    </source>
</reference>
<evidence type="ECO:0000256" key="4">
    <source>
        <dbReference type="SAM" id="MobiDB-lite"/>
    </source>
</evidence>
<dbReference type="PANTHER" id="PTHR31018:SF3">
    <property type="entry name" value="RECEPTOR PROTEIN-TYROSINE KINASE"/>
    <property type="match status" value="1"/>
</dbReference>
<keyword evidence="3" id="KW-0325">Glycoprotein</keyword>
<accession>A0A559MBE8</accession>
<evidence type="ECO:0000256" key="1">
    <source>
        <dbReference type="ARBA" id="ARBA00004196"/>
    </source>
</evidence>
<dbReference type="AlphaFoldDB" id="A0A559MBE8"/>
<proteinExistence type="predicted"/>
<keyword evidence="7" id="KW-1185">Reference proteome</keyword>
<dbReference type="InterPro" id="IPR051648">
    <property type="entry name" value="CWI-Assembly_Regulator"/>
</dbReference>
<feature type="transmembrane region" description="Helical" evidence="5">
    <location>
        <begin position="406"/>
        <end position="428"/>
    </location>
</feature>
<evidence type="ECO:0000256" key="3">
    <source>
        <dbReference type="ARBA" id="ARBA00023180"/>
    </source>
</evidence>
<evidence type="ECO:0000256" key="2">
    <source>
        <dbReference type="ARBA" id="ARBA00022729"/>
    </source>
</evidence>
<dbReference type="EMBL" id="QGML01000920">
    <property type="protein sequence ID" value="TVY90282.1"/>
    <property type="molecule type" value="Genomic_DNA"/>
</dbReference>
<evidence type="ECO:0000313" key="7">
    <source>
        <dbReference type="Proteomes" id="UP000315522"/>
    </source>
</evidence>
<comment type="caution">
    <text evidence="6">The sequence shown here is derived from an EMBL/GenBank/DDBJ whole genome shotgun (WGS) entry which is preliminary data.</text>
</comment>
<keyword evidence="2" id="KW-0732">Signal</keyword>
<name>A0A559MBE8_9HELO</name>
<keyword evidence="5" id="KW-1133">Transmembrane helix</keyword>
<organism evidence="6 7">
    <name type="scientific">Lachnellula willkommii</name>
    <dbReference type="NCBI Taxonomy" id="215461"/>
    <lineage>
        <taxon>Eukaryota</taxon>
        <taxon>Fungi</taxon>
        <taxon>Dikarya</taxon>
        <taxon>Ascomycota</taxon>
        <taxon>Pezizomycotina</taxon>
        <taxon>Leotiomycetes</taxon>
        <taxon>Helotiales</taxon>
        <taxon>Lachnaceae</taxon>
        <taxon>Lachnellula</taxon>
    </lineage>
</organism>
<evidence type="ECO:0000313" key="6">
    <source>
        <dbReference type="EMBL" id="TVY90282.1"/>
    </source>
</evidence>
<keyword evidence="5" id="KW-0472">Membrane</keyword>
<protein>
    <submittedName>
        <fullName evidence="6">Protein ecm33</fullName>
    </submittedName>
</protein>
<sequence length="525" mass="55860">MSSGAYFGLARCMQYAAFAAAMMVASASGSEAQDAICTQDTHAITTQSDADSLGSCNNITGLITVQSDTLTSLTLNGIHNLDGSLIISSCAALAEISAPQLQWINDNLTLSSLPQLTNLSLPALETVQMALSWTSIPSLTSPNLKTKGVDAYGNPGTNIYGDLTISDTGIETLDFFNFGSFSRAGDVSVTGNKDMKLVNLSSLVTSSLLEFADNGQSFQVLLPKLTTADGLSLQDVMQLNISSLTTISNTLRLEGNTFQAFEIDQLNAIGGDVIVRGNPMMNRFGLPALTEIGGGIYSGDFVIANNSALTDLDGLGKLTAVDGTTNLSGNLYKVSLPAMDDMSDGFHLLTTAPDFNCSGFDRLFYSSDISKYPDRYSCATSGTRTDTAIHYRPPSSGPAIPKATKVVIIIVCIVAALLATGVGLRWWAKRRRRGRVPEEPPISLRELGVGGEEEGEGVDGLPAYRRMGKPGEVPPGYKARESTQTRTQIPPPPPARLRGIRGTVAGWRRTFIRLPSRHGETANVV</sequence>
<feature type="region of interest" description="Disordered" evidence="4">
    <location>
        <begin position="449"/>
        <end position="499"/>
    </location>
</feature>
<evidence type="ECO:0000256" key="5">
    <source>
        <dbReference type="SAM" id="Phobius"/>
    </source>
</evidence>
<keyword evidence="5" id="KW-0812">Transmembrane</keyword>
<dbReference type="SUPFAM" id="SSF52058">
    <property type="entry name" value="L domain-like"/>
    <property type="match status" value="2"/>
</dbReference>
<dbReference type="PANTHER" id="PTHR31018">
    <property type="entry name" value="SPORULATION-SPECIFIC PROTEIN-RELATED"/>
    <property type="match status" value="1"/>
</dbReference>
<comment type="subcellular location">
    <subcellularLocation>
        <location evidence="1">Cell envelope</location>
    </subcellularLocation>
</comment>
<dbReference type="Proteomes" id="UP000315522">
    <property type="component" value="Unassembled WGS sequence"/>
</dbReference>